<comment type="caution">
    <text evidence="2">The sequence shown here is derived from an EMBL/GenBank/DDBJ whole genome shotgun (WGS) entry which is preliminary data.</text>
</comment>
<dbReference type="InterPro" id="IPR035979">
    <property type="entry name" value="RBD_domain_sf"/>
</dbReference>
<organism evidence="2 3">
    <name type="scientific">Arabis nemorensis</name>
    <dbReference type="NCBI Taxonomy" id="586526"/>
    <lineage>
        <taxon>Eukaryota</taxon>
        <taxon>Viridiplantae</taxon>
        <taxon>Streptophyta</taxon>
        <taxon>Embryophyta</taxon>
        <taxon>Tracheophyta</taxon>
        <taxon>Spermatophyta</taxon>
        <taxon>Magnoliopsida</taxon>
        <taxon>eudicotyledons</taxon>
        <taxon>Gunneridae</taxon>
        <taxon>Pentapetalae</taxon>
        <taxon>rosids</taxon>
        <taxon>malvids</taxon>
        <taxon>Brassicales</taxon>
        <taxon>Brassicaceae</taxon>
        <taxon>Arabideae</taxon>
        <taxon>Arabis</taxon>
    </lineage>
</organism>
<evidence type="ECO:0008006" key="4">
    <source>
        <dbReference type="Google" id="ProtNLM"/>
    </source>
</evidence>
<sequence length="201" mass="21985">MESSQKSFTKSFFKTEPEDNLETKVNLMIKTMERSVDLLQRIEAKVELLATKADLRTNLISDKPKNNLLDMNSPFKTPGFTSSFASSDNRRPAAYTPPQSTGVSGGNDDQTVIVKGFDSSLPESYIKSLLNQVSGAATGCAYVHLKEGVDKALKLNGSYMGGWKLVVEKATPVGERVGPSGGEGQWPYPYRCNGLRQCSFC</sequence>
<dbReference type="Proteomes" id="UP000489600">
    <property type="component" value="Unassembled WGS sequence"/>
</dbReference>
<evidence type="ECO:0000256" key="1">
    <source>
        <dbReference type="SAM" id="MobiDB-lite"/>
    </source>
</evidence>
<evidence type="ECO:0000313" key="3">
    <source>
        <dbReference type="Proteomes" id="UP000489600"/>
    </source>
</evidence>
<feature type="compositionally biased region" description="Polar residues" evidence="1">
    <location>
        <begin position="97"/>
        <end position="109"/>
    </location>
</feature>
<evidence type="ECO:0000313" key="2">
    <source>
        <dbReference type="EMBL" id="VVB06866.1"/>
    </source>
</evidence>
<name>A0A565BZS3_9BRAS</name>
<reference evidence="2" key="1">
    <citation type="submission" date="2019-07" db="EMBL/GenBank/DDBJ databases">
        <authorList>
            <person name="Dittberner H."/>
        </authorList>
    </citation>
    <scope>NUCLEOTIDE SEQUENCE [LARGE SCALE GENOMIC DNA]</scope>
</reference>
<dbReference type="AlphaFoldDB" id="A0A565BZS3"/>
<dbReference type="OrthoDB" id="10259687at2759"/>
<accession>A0A565BZS3</accession>
<dbReference type="GO" id="GO:0003676">
    <property type="term" value="F:nucleic acid binding"/>
    <property type="evidence" value="ECO:0007669"/>
    <property type="project" value="InterPro"/>
</dbReference>
<protein>
    <recommendedName>
        <fullName evidence="4">RRM domain-containing protein</fullName>
    </recommendedName>
</protein>
<proteinExistence type="predicted"/>
<keyword evidence="3" id="KW-1185">Reference proteome</keyword>
<dbReference type="SUPFAM" id="SSF54928">
    <property type="entry name" value="RNA-binding domain, RBD"/>
    <property type="match status" value="1"/>
</dbReference>
<gene>
    <name evidence="2" type="ORF">ANE_LOCUS17310</name>
</gene>
<dbReference type="EMBL" id="CABITT030000006">
    <property type="protein sequence ID" value="VVB06866.1"/>
    <property type="molecule type" value="Genomic_DNA"/>
</dbReference>
<feature type="region of interest" description="Disordered" evidence="1">
    <location>
        <begin position="80"/>
        <end position="109"/>
    </location>
</feature>